<dbReference type="AlphaFoldDB" id="A0A552UW99"/>
<gene>
    <name evidence="2" type="ORF">FMM05_16725</name>
</gene>
<evidence type="ECO:0000313" key="2">
    <source>
        <dbReference type="EMBL" id="TRW22524.1"/>
    </source>
</evidence>
<feature type="signal peptide" evidence="1">
    <location>
        <begin position="1"/>
        <end position="19"/>
    </location>
</feature>
<dbReference type="OrthoDB" id="1366394at2"/>
<reference evidence="2 3" key="1">
    <citation type="submission" date="2019-07" db="EMBL/GenBank/DDBJ databases">
        <title>Flavobacterium sp. nov., isolated from glacier ice.</title>
        <authorList>
            <person name="Liu Q."/>
            <person name="Xin Y.-H."/>
        </authorList>
    </citation>
    <scope>NUCLEOTIDE SEQUENCE [LARGE SCALE GENOMIC DNA]</scope>
    <source>
        <strain evidence="2 3">ZT4R6</strain>
    </source>
</reference>
<comment type="caution">
    <text evidence="2">The sequence shown here is derived from an EMBL/GenBank/DDBJ whole genome shotgun (WGS) entry which is preliminary data.</text>
</comment>
<dbReference type="RefSeq" id="WP_143374567.1">
    <property type="nucleotide sequence ID" value="NZ_VJVZ01000012.1"/>
</dbReference>
<keyword evidence="1" id="KW-0732">Signal</keyword>
<name>A0A552UW99_9FLAO</name>
<evidence type="ECO:0000313" key="3">
    <source>
        <dbReference type="Proteomes" id="UP000320643"/>
    </source>
</evidence>
<dbReference type="EMBL" id="VJVZ01000012">
    <property type="protein sequence ID" value="TRW22524.1"/>
    <property type="molecule type" value="Genomic_DNA"/>
</dbReference>
<keyword evidence="3" id="KW-1185">Reference proteome</keyword>
<evidence type="ECO:0000256" key="1">
    <source>
        <dbReference type="SAM" id="SignalP"/>
    </source>
</evidence>
<dbReference type="Proteomes" id="UP000320643">
    <property type="component" value="Unassembled WGS sequence"/>
</dbReference>
<sequence>MIKNYLTLIIALISLSTFSQDRVNATVPAIDAVANGKLTEATGWIKNDDGKWVSRKNKIPANKIEEFKSLIDYEADGLGENRENFIYIEHRNIKIADSSYTILIKKFKDGYYKYESISQGWVPQNSLIYYVFKTSELDKLKNLEADKTHAIKIKTIYSNFILYLDPKSSLNTVAKDLYKKISDNYNMYDLGVYLKVYKGNVRFIIQNFEEYLPQDLEKAYYETPIANFEKLFKLK</sequence>
<organism evidence="2 3">
    <name type="scientific">Flavobacterium zepuense</name>
    <dbReference type="NCBI Taxonomy" id="2593302"/>
    <lineage>
        <taxon>Bacteria</taxon>
        <taxon>Pseudomonadati</taxon>
        <taxon>Bacteroidota</taxon>
        <taxon>Flavobacteriia</taxon>
        <taxon>Flavobacteriales</taxon>
        <taxon>Flavobacteriaceae</taxon>
        <taxon>Flavobacterium</taxon>
    </lineage>
</organism>
<feature type="chain" id="PRO_5022116695" evidence="1">
    <location>
        <begin position="20"/>
        <end position="235"/>
    </location>
</feature>
<protein>
    <submittedName>
        <fullName evidence="2">Uncharacterized protein</fullName>
    </submittedName>
</protein>
<proteinExistence type="predicted"/>
<accession>A0A552UW99</accession>